<dbReference type="EMBL" id="SRPR01000070">
    <property type="protein sequence ID" value="KAG5962278.1"/>
    <property type="molecule type" value="Genomic_DNA"/>
</dbReference>
<organism evidence="2 4">
    <name type="scientific">Claviceps arundinis</name>
    <dbReference type="NCBI Taxonomy" id="1623583"/>
    <lineage>
        <taxon>Eukaryota</taxon>
        <taxon>Fungi</taxon>
        <taxon>Dikarya</taxon>
        <taxon>Ascomycota</taxon>
        <taxon>Pezizomycotina</taxon>
        <taxon>Sordariomycetes</taxon>
        <taxon>Hypocreomycetidae</taxon>
        <taxon>Hypocreales</taxon>
        <taxon>Clavicipitaceae</taxon>
        <taxon>Claviceps</taxon>
    </lineage>
</organism>
<keyword evidence="3" id="KW-1185">Reference proteome</keyword>
<sequence length="83" mass="9522">MDYFFKKAVESVKKRRRSRDEVATDAMIDKNLHLAARNCLLNVAPTPTWSVTSKELADFHASSGNVFLATKRNQRKRRTRAAK</sequence>
<protein>
    <submittedName>
        <fullName evidence="2">Uncharacterized protein</fullName>
    </submittedName>
</protein>
<dbReference type="AlphaFoldDB" id="A0A9P7MUU3"/>
<evidence type="ECO:0000313" key="2">
    <source>
        <dbReference type="EMBL" id="KAG5969474.1"/>
    </source>
</evidence>
<dbReference type="Proteomes" id="UP000742024">
    <property type="component" value="Unassembled WGS sequence"/>
</dbReference>
<gene>
    <name evidence="2" type="ORF">E4U56_008301</name>
    <name evidence="1" type="ORF">E4U57_007222</name>
</gene>
<comment type="caution">
    <text evidence="2">The sequence shown here is derived from an EMBL/GenBank/DDBJ whole genome shotgun (WGS) entry which is preliminary data.</text>
</comment>
<dbReference type="Proteomes" id="UP000784919">
    <property type="component" value="Unassembled WGS sequence"/>
</dbReference>
<accession>A0A9P7MUU3</accession>
<dbReference type="EMBL" id="SRPS01000093">
    <property type="protein sequence ID" value="KAG5969474.1"/>
    <property type="molecule type" value="Genomic_DNA"/>
</dbReference>
<name>A0A9P7MUU3_9HYPO</name>
<evidence type="ECO:0000313" key="3">
    <source>
        <dbReference type="Proteomes" id="UP000742024"/>
    </source>
</evidence>
<evidence type="ECO:0000313" key="1">
    <source>
        <dbReference type="EMBL" id="KAG5962278.1"/>
    </source>
</evidence>
<proteinExistence type="predicted"/>
<evidence type="ECO:0000313" key="4">
    <source>
        <dbReference type="Proteomes" id="UP000784919"/>
    </source>
</evidence>
<dbReference type="OrthoDB" id="4947439at2759"/>
<reference evidence="2 3" key="1">
    <citation type="journal article" date="2020" name="bioRxiv">
        <title>Whole genome comparisons of ergot fungi reveals the divergence and evolution of species within the genus Claviceps are the result of varying mechanisms driving genome evolution and host range expansion.</title>
        <authorList>
            <person name="Wyka S.A."/>
            <person name="Mondo S.J."/>
            <person name="Liu M."/>
            <person name="Dettman J."/>
            <person name="Nalam V."/>
            <person name="Broders K.D."/>
        </authorList>
    </citation>
    <scope>NUCLEOTIDE SEQUENCE</scope>
    <source>
        <strain evidence="2">CCC 1102</strain>
        <strain evidence="1 3">LM583</strain>
    </source>
</reference>